<name>A0AAE0SUZ8_9BIVA</name>
<dbReference type="Proteomes" id="UP001195483">
    <property type="component" value="Unassembled WGS sequence"/>
</dbReference>
<accession>A0AAE0SUZ8</accession>
<comment type="caution">
    <text evidence="1">The sequence shown here is derived from an EMBL/GenBank/DDBJ whole genome shotgun (WGS) entry which is preliminary data.</text>
</comment>
<evidence type="ECO:0000313" key="2">
    <source>
        <dbReference type="Proteomes" id="UP001195483"/>
    </source>
</evidence>
<dbReference type="AlphaFoldDB" id="A0AAE0SUZ8"/>
<evidence type="ECO:0000313" key="1">
    <source>
        <dbReference type="EMBL" id="KAK3598043.1"/>
    </source>
</evidence>
<sequence>MLTTIREPIELMVNGHCGRCGVFAVRPVEQAEYVIGNVRVITPNMPPRVKTVLDNLMNHNGVTD</sequence>
<dbReference type="EMBL" id="JAEAOA010002354">
    <property type="protein sequence ID" value="KAK3598043.1"/>
    <property type="molecule type" value="Genomic_DNA"/>
</dbReference>
<protein>
    <submittedName>
        <fullName evidence="1">Uncharacterized protein</fullName>
    </submittedName>
</protein>
<gene>
    <name evidence="1" type="ORF">CHS0354_042414</name>
</gene>
<reference evidence="1" key="2">
    <citation type="journal article" date="2021" name="Genome Biol. Evol.">
        <title>Developing a high-quality reference genome for a parasitic bivalve with doubly uniparental inheritance (Bivalvia: Unionida).</title>
        <authorList>
            <person name="Smith C.H."/>
        </authorList>
    </citation>
    <scope>NUCLEOTIDE SEQUENCE</scope>
    <source>
        <strain evidence="1">CHS0354</strain>
        <tissue evidence="1">Mantle</tissue>
    </source>
</reference>
<reference evidence="1" key="1">
    <citation type="journal article" date="2021" name="Genome Biol. Evol.">
        <title>A High-Quality Reference Genome for a Parasitic Bivalve with Doubly Uniparental Inheritance (Bivalvia: Unionida).</title>
        <authorList>
            <person name="Smith C.H."/>
        </authorList>
    </citation>
    <scope>NUCLEOTIDE SEQUENCE</scope>
    <source>
        <strain evidence="1">CHS0354</strain>
    </source>
</reference>
<reference evidence="1" key="3">
    <citation type="submission" date="2023-05" db="EMBL/GenBank/DDBJ databases">
        <authorList>
            <person name="Smith C.H."/>
        </authorList>
    </citation>
    <scope>NUCLEOTIDE SEQUENCE</scope>
    <source>
        <strain evidence="1">CHS0354</strain>
        <tissue evidence="1">Mantle</tissue>
    </source>
</reference>
<proteinExistence type="predicted"/>
<organism evidence="1 2">
    <name type="scientific">Potamilus streckersoni</name>
    <dbReference type="NCBI Taxonomy" id="2493646"/>
    <lineage>
        <taxon>Eukaryota</taxon>
        <taxon>Metazoa</taxon>
        <taxon>Spiralia</taxon>
        <taxon>Lophotrochozoa</taxon>
        <taxon>Mollusca</taxon>
        <taxon>Bivalvia</taxon>
        <taxon>Autobranchia</taxon>
        <taxon>Heteroconchia</taxon>
        <taxon>Palaeoheterodonta</taxon>
        <taxon>Unionida</taxon>
        <taxon>Unionoidea</taxon>
        <taxon>Unionidae</taxon>
        <taxon>Ambleminae</taxon>
        <taxon>Lampsilini</taxon>
        <taxon>Potamilus</taxon>
    </lineage>
</organism>
<keyword evidence="2" id="KW-1185">Reference proteome</keyword>